<evidence type="ECO:0000256" key="1">
    <source>
        <dbReference type="ARBA" id="ARBA00004743"/>
    </source>
</evidence>
<keyword evidence="6" id="KW-0100">Branched-chain amino acid biosynthesis</keyword>
<dbReference type="UniPathway" id="UPA00047">
    <property type="reaction ID" value="UER00066"/>
</dbReference>
<dbReference type="OrthoDB" id="9804858at2"/>
<feature type="domain" description="Pyruvate carboxyltransferase" evidence="10">
    <location>
        <begin position="4"/>
        <end position="267"/>
    </location>
</feature>
<dbReference type="PROSITE" id="PS00815">
    <property type="entry name" value="AIPM_HOMOCIT_SYNTH_1"/>
    <property type="match status" value="1"/>
</dbReference>
<dbReference type="GO" id="GO:0043714">
    <property type="term" value="F:(R)-citramalate synthase activity"/>
    <property type="evidence" value="ECO:0007669"/>
    <property type="project" value="UniProtKB-UniRule"/>
</dbReference>
<dbReference type="EMBL" id="QVME01000001">
    <property type="protein sequence ID" value="RGE69897.1"/>
    <property type="molecule type" value="Genomic_DNA"/>
</dbReference>
<dbReference type="Pfam" id="PF08502">
    <property type="entry name" value="LeuA_dimer"/>
    <property type="match status" value="1"/>
</dbReference>
<comment type="pathway">
    <text evidence="1">Amino-acid biosynthesis; L-isoleucine biosynthesis; 2-oxobutanoate from pyruvate: step 1/3.</text>
</comment>
<dbReference type="Proteomes" id="UP000095765">
    <property type="component" value="Unassembled WGS sequence"/>
</dbReference>
<name>A0A174PBT2_9FIRM</name>
<dbReference type="InterPro" id="IPR002034">
    <property type="entry name" value="AIPM/Hcit_synth_CS"/>
</dbReference>
<dbReference type="GO" id="GO:0009098">
    <property type="term" value="P:L-leucine biosynthetic process"/>
    <property type="evidence" value="ECO:0007669"/>
    <property type="project" value="InterPro"/>
</dbReference>
<evidence type="ECO:0000313" key="13">
    <source>
        <dbReference type="Proteomes" id="UP000095765"/>
    </source>
</evidence>
<dbReference type="GO" id="GO:0003852">
    <property type="term" value="F:2-isopropylmalate synthase activity"/>
    <property type="evidence" value="ECO:0007669"/>
    <property type="project" value="InterPro"/>
</dbReference>
<evidence type="ECO:0000256" key="8">
    <source>
        <dbReference type="NCBIfam" id="TIGR00977"/>
    </source>
</evidence>
<dbReference type="AlphaFoldDB" id="A0A174PBT2"/>
<dbReference type="Gene3D" id="3.20.20.70">
    <property type="entry name" value="Aldolase class I"/>
    <property type="match status" value="1"/>
</dbReference>
<evidence type="ECO:0000256" key="7">
    <source>
        <dbReference type="ARBA" id="ARBA00048263"/>
    </source>
</evidence>
<dbReference type="Gene3D" id="3.30.160.270">
    <property type="match status" value="1"/>
</dbReference>
<dbReference type="Gene3D" id="1.10.238.260">
    <property type="match status" value="1"/>
</dbReference>
<dbReference type="NCBIfam" id="TIGR00977">
    <property type="entry name" value="citramal_synth"/>
    <property type="match status" value="1"/>
</dbReference>
<dbReference type="InterPro" id="IPR013709">
    <property type="entry name" value="2-isopropylmalate_synth_dimer"/>
</dbReference>
<dbReference type="Pfam" id="PF00682">
    <property type="entry name" value="HMGL-like"/>
    <property type="match status" value="1"/>
</dbReference>
<dbReference type="InterPro" id="IPR054691">
    <property type="entry name" value="LeuA/HCS_post-cat"/>
</dbReference>
<gene>
    <name evidence="11" type="primary">leuA_4</name>
    <name evidence="12" type="ORF">DXC40_02210</name>
    <name evidence="11" type="ORF">ERS852551_01227</name>
</gene>
<dbReference type="RefSeq" id="WP_006875419.1">
    <property type="nucleotide sequence ID" value="NZ_CABIWA010000009.1"/>
</dbReference>
<dbReference type="EMBL" id="CZBE01000007">
    <property type="protein sequence ID" value="CUP57296.1"/>
    <property type="molecule type" value="Genomic_DNA"/>
</dbReference>
<evidence type="ECO:0000313" key="14">
    <source>
        <dbReference type="Proteomes" id="UP000260828"/>
    </source>
</evidence>
<evidence type="ECO:0000313" key="11">
    <source>
        <dbReference type="EMBL" id="CUP57296.1"/>
    </source>
</evidence>
<evidence type="ECO:0000256" key="4">
    <source>
        <dbReference type="ARBA" id="ARBA00022624"/>
    </source>
</evidence>
<keyword evidence="11" id="KW-0012">Acyltransferase</keyword>
<dbReference type="CDD" id="cd07941">
    <property type="entry name" value="DRE_TIM_LeuA3"/>
    <property type="match status" value="1"/>
</dbReference>
<dbReference type="GO" id="GO:0009097">
    <property type="term" value="P:isoleucine biosynthetic process"/>
    <property type="evidence" value="ECO:0007669"/>
    <property type="project" value="UniProtKB-UniRule"/>
</dbReference>
<dbReference type="SUPFAM" id="SSF51569">
    <property type="entry name" value="Aldolase"/>
    <property type="match status" value="1"/>
</dbReference>
<dbReference type="InterPro" id="IPR013785">
    <property type="entry name" value="Aldolase_TIM"/>
</dbReference>
<keyword evidence="5 9" id="KW-0808">Transferase</keyword>
<evidence type="ECO:0000259" key="10">
    <source>
        <dbReference type="PROSITE" id="PS50991"/>
    </source>
</evidence>
<dbReference type="PANTHER" id="PTHR43538">
    <property type="entry name" value="ALPHA-IPM SYNTHASE/HOMOCITRATE SYNTHASE"/>
    <property type="match status" value="1"/>
</dbReference>
<evidence type="ECO:0000256" key="9">
    <source>
        <dbReference type="RuleBase" id="RU003523"/>
    </source>
</evidence>
<evidence type="ECO:0000313" key="12">
    <source>
        <dbReference type="EMBL" id="RGE69897.1"/>
    </source>
</evidence>
<dbReference type="PROSITE" id="PS50991">
    <property type="entry name" value="PYR_CT"/>
    <property type="match status" value="1"/>
</dbReference>
<evidence type="ECO:0000256" key="5">
    <source>
        <dbReference type="ARBA" id="ARBA00022679"/>
    </source>
</evidence>
<organism evidence="11 13">
    <name type="scientific">Anaerotruncus colihominis</name>
    <dbReference type="NCBI Taxonomy" id="169435"/>
    <lineage>
        <taxon>Bacteria</taxon>
        <taxon>Bacillati</taxon>
        <taxon>Bacillota</taxon>
        <taxon>Clostridia</taxon>
        <taxon>Eubacteriales</taxon>
        <taxon>Oscillospiraceae</taxon>
        <taxon>Anaerotruncus</taxon>
    </lineage>
</organism>
<dbReference type="Proteomes" id="UP000260828">
    <property type="component" value="Unassembled WGS sequence"/>
</dbReference>
<evidence type="ECO:0000256" key="6">
    <source>
        <dbReference type="ARBA" id="ARBA00023304"/>
    </source>
</evidence>
<evidence type="ECO:0000256" key="2">
    <source>
        <dbReference type="ARBA" id="ARBA00006154"/>
    </source>
</evidence>
<dbReference type="InterPro" id="IPR036230">
    <property type="entry name" value="LeuA_allosteric_dom_sf"/>
</dbReference>
<accession>A0A174PBT2</accession>
<sequence>MKKLEIFDSTLRDGAQGEGVSFSVEDKLRIAGALDRAGVGLIEAGNPFSNPKDAEFFRRANTELCLKHARLVAFGSTRRRGVNVREDQNCAALLASGAPCAAVFGKGSAWQVREVLCATPEENLEMIFDTVRWLTDAGMETFFDAEHFFDGYKDNAEYAMRTLRAAAEAGARRLVLCDTNGGCFPDEIERITAEANRLFPGMIGIHCHNDTGCAVANTIAAVRAGACHVQGAYTGLGERCGNTNLSTVIADLQLKLGYDCVPEDCISRMTGTARMISEIANVSLPHTMPYVGKSAFAHKGGMHVDGVKKNTAAFEHVDPSLVGNQRHILLSEVSGRSAMIGKIGEVIPGLSKRSPELDLLLGKLKELEYAGYQFEAATASFEMVVLKELGRFQPFFTVELFRIIGEQDSANRHMASAMVKVRVGDRYEITADEGDGPVHALDRALRKALEVFYPALSGVHLIDYKVRVMDTGRATAALVRVLIESSDGESVWTTVGVSTDIINASLHALADSIEYKLYRDQVGASKKQGDGCGG</sequence>
<evidence type="ECO:0000256" key="3">
    <source>
        <dbReference type="ARBA" id="ARBA00022605"/>
    </source>
</evidence>
<dbReference type="SUPFAM" id="SSF110921">
    <property type="entry name" value="2-isopropylmalate synthase LeuA, allosteric (dimerisation) domain"/>
    <property type="match status" value="1"/>
</dbReference>
<reference evidence="12 14" key="2">
    <citation type="submission" date="2018-08" db="EMBL/GenBank/DDBJ databases">
        <title>A genome reference for cultivated species of the human gut microbiota.</title>
        <authorList>
            <person name="Zou Y."/>
            <person name="Xue W."/>
            <person name="Luo G."/>
        </authorList>
    </citation>
    <scope>NUCLEOTIDE SEQUENCE [LARGE SCALE GENOMIC DNA]</scope>
    <source>
        <strain evidence="12 14">TF05-12AC</strain>
    </source>
</reference>
<dbReference type="PANTHER" id="PTHR43538:SF1">
    <property type="entry name" value="(R)-CITRAMALATE SYNTHASE"/>
    <property type="match status" value="1"/>
</dbReference>
<comment type="catalytic activity">
    <reaction evidence="7">
        <text>pyruvate + acetyl-CoA + H2O = (3R)-citramalate + CoA + H(+)</text>
        <dbReference type="Rhea" id="RHEA:19045"/>
        <dbReference type="ChEBI" id="CHEBI:15361"/>
        <dbReference type="ChEBI" id="CHEBI:15377"/>
        <dbReference type="ChEBI" id="CHEBI:15378"/>
        <dbReference type="ChEBI" id="CHEBI:30934"/>
        <dbReference type="ChEBI" id="CHEBI:57287"/>
        <dbReference type="ChEBI" id="CHEBI:57288"/>
        <dbReference type="EC" id="2.3.3.21"/>
    </reaction>
</comment>
<dbReference type="GeneID" id="72465340"/>
<protein>
    <recommendedName>
        <fullName evidence="8">Citramalate synthase</fullName>
        <ecNumber evidence="8">2.3.3.21</ecNumber>
    </recommendedName>
</protein>
<dbReference type="EC" id="2.3.3.21" evidence="8"/>
<proteinExistence type="inferred from homology"/>
<comment type="similarity">
    <text evidence="2 9">Belongs to the alpha-IPM synthase/homocitrate synthase family.</text>
</comment>
<dbReference type="InterPro" id="IPR005675">
    <property type="entry name" value="Citramal_synthase"/>
</dbReference>
<keyword evidence="3" id="KW-0028">Amino-acid biosynthesis</keyword>
<reference evidence="11 13" key="1">
    <citation type="submission" date="2015-09" db="EMBL/GenBank/DDBJ databases">
        <authorList>
            <consortium name="Pathogen Informatics"/>
        </authorList>
    </citation>
    <scope>NUCLEOTIDE SEQUENCE [LARGE SCALE GENOMIC DNA]</scope>
    <source>
        <strain evidence="11 13">2789STDY5834939</strain>
    </source>
</reference>
<dbReference type="SMART" id="SM00917">
    <property type="entry name" value="LeuA_dimer"/>
    <property type="match status" value="1"/>
</dbReference>
<dbReference type="InterPro" id="IPR000891">
    <property type="entry name" value="PYR_CT"/>
</dbReference>
<dbReference type="PROSITE" id="PS00816">
    <property type="entry name" value="AIPM_HOMOCIT_SYNTH_2"/>
    <property type="match status" value="1"/>
</dbReference>
<dbReference type="Pfam" id="PF22617">
    <property type="entry name" value="HCS_D2"/>
    <property type="match status" value="1"/>
</dbReference>
<keyword evidence="4" id="KW-0412">Isoleucine biosynthesis</keyword>